<reference evidence="2" key="1">
    <citation type="submission" date="2020-05" db="EMBL/GenBank/DDBJ databases">
        <authorList>
            <person name="Chiriac C."/>
            <person name="Salcher M."/>
            <person name="Ghai R."/>
            <person name="Kavagutti S V."/>
        </authorList>
    </citation>
    <scope>NUCLEOTIDE SEQUENCE</scope>
</reference>
<protein>
    <submittedName>
        <fullName evidence="2">Unannotated protein</fullName>
    </submittedName>
</protein>
<sequence length="192" mass="20205">MDSKVPSTGRLPDTPVMSIESNPPKPLCPGDNEPAPYGNHAEYIGRWAGLTDAELLAASNADPLRFVADHIPAYDRRAGSVAVLIDLGSGMGLSVSVIADAPSNPTPRDCRALLDVFLKVAEHYRREGLSPAIGLLHHRVGGAHVNSLDRRWAKATADLAGDTGIPVLGIAARTESGMLVTIRADQRGSTAA</sequence>
<feature type="region of interest" description="Disordered" evidence="1">
    <location>
        <begin position="1"/>
        <end position="32"/>
    </location>
</feature>
<organism evidence="2">
    <name type="scientific">freshwater metagenome</name>
    <dbReference type="NCBI Taxonomy" id="449393"/>
    <lineage>
        <taxon>unclassified sequences</taxon>
        <taxon>metagenomes</taxon>
        <taxon>ecological metagenomes</taxon>
    </lineage>
</organism>
<dbReference type="AlphaFoldDB" id="A0A6J7ISE9"/>
<proteinExistence type="predicted"/>
<evidence type="ECO:0000313" key="2">
    <source>
        <dbReference type="EMBL" id="CAB4933730.1"/>
    </source>
</evidence>
<dbReference type="EMBL" id="CAFBNE010000008">
    <property type="protein sequence ID" value="CAB4933730.1"/>
    <property type="molecule type" value="Genomic_DNA"/>
</dbReference>
<evidence type="ECO:0000256" key="1">
    <source>
        <dbReference type="SAM" id="MobiDB-lite"/>
    </source>
</evidence>
<gene>
    <name evidence="2" type="ORF">UFOPK3772_00429</name>
</gene>
<accession>A0A6J7ISE9</accession>
<name>A0A6J7ISE9_9ZZZZ</name>